<dbReference type="EMBL" id="RCZC01000001">
    <property type="protein sequence ID" value="TPG56090.1"/>
    <property type="molecule type" value="Genomic_DNA"/>
</dbReference>
<feature type="transmembrane region" description="Helical" evidence="13">
    <location>
        <begin position="143"/>
        <end position="165"/>
    </location>
</feature>
<evidence type="ECO:0000256" key="7">
    <source>
        <dbReference type="ARBA" id="ARBA00022723"/>
    </source>
</evidence>
<keyword evidence="10" id="KW-0408">Iron</keyword>
<evidence type="ECO:0000256" key="8">
    <source>
        <dbReference type="ARBA" id="ARBA00022982"/>
    </source>
</evidence>
<name>A0A502G3H2_9SPHN</name>
<dbReference type="InterPro" id="IPR052168">
    <property type="entry name" value="Cytochrome_b561_oxidase"/>
</dbReference>
<dbReference type="AlphaFoldDB" id="A0A502G3H2"/>
<evidence type="ECO:0000256" key="5">
    <source>
        <dbReference type="ARBA" id="ARBA00022617"/>
    </source>
</evidence>
<dbReference type="Gene3D" id="1.20.950.20">
    <property type="entry name" value="Transmembrane di-heme cytochromes, Chain C"/>
    <property type="match status" value="1"/>
</dbReference>
<dbReference type="Proteomes" id="UP000319931">
    <property type="component" value="Unassembled WGS sequence"/>
</dbReference>
<keyword evidence="6 13" id="KW-0812">Transmembrane</keyword>
<dbReference type="GO" id="GO:0020037">
    <property type="term" value="F:heme binding"/>
    <property type="evidence" value="ECO:0007669"/>
    <property type="project" value="TreeGrafter"/>
</dbReference>
<dbReference type="GO" id="GO:0046872">
    <property type="term" value="F:metal ion binding"/>
    <property type="evidence" value="ECO:0007669"/>
    <property type="project" value="UniProtKB-KW"/>
</dbReference>
<protein>
    <submittedName>
        <fullName evidence="15">Cytochrome b</fullName>
    </submittedName>
</protein>
<dbReference type="PANTHER" id="PTHR30529:SF6">
    <property type="entry name" value="BLL0291 PROTEIN"/>
    <property type="match status" value="1"/>
</dbReference>
<dbReference type="GO" id="GO:0009055">
    <property type="term" value="F:electron transfer activity"/>
    <property type="evidence" value="ECO:0007669"/>
    <property type="project" value="InterPro"/>
</dbReference>
<dbReference type="InterPro" id="IPR016174">
    <property type="entry name" value="Di-haem_cyt_TM"/>
</dbReference>
<feature type="transmembrane region" description="Helical" evidence="13">
    <location>
        <begin position="88"/>
        <end position="108"/>
    </location>
</feature>
<comment type="caution">
    <text evidence="15">The sequence shown here is derived from an EMBL/GenBank/DDBJ whole genome shotgun (WGS) entry which is preliminary data.</text>
</comment>
<evidence type="ECO:0000313" key="15">
    <source>
        <dbReference type="EMBL" id="TPG56090.1"/>
    </source>
</evidence>
<dbReference type="SUPFAM" id="SSF81342">
    <property type="entry name" value="Transmembrane di-heme cytochromes"/>
    <property type="match status" value="1"/>
</dbReference>
<gene>
    <name evidence="15" type="ORF">EAH76_00475</name>
</gene>
<reference evidence="15 16" key="1">
    <citation type="journal article" date="2019" name="Environ. Microbiol.">
        <title>Species interactions and distinct microbial communities in high Arctic permafrost affected cryosols are associated with the CH4 and CO2 gas fluxes.</title>
        <authorList>
            <person name="Altshuler I."/>
            <person name="Hamel J."/>
            <person name="Turney S."/>
            <person name="Magnuson E."/>
            <person name="Levesque R."/>
            <person name="Greer C."/>
            <person name="Whyte L.G."/>
        </authorList>
    </citation>
    <scope>NUCLEOTIDE SEQUENCE [LARGE SCALE GENOMIC DNA]</scope>
    <source>
        <strain evidence="15 16">E6.1</strain>
    </source>
</reference>
<keyword evidence="4" id="KW-1003">Cell membrane</keyword>
<dbReference type="GO" id="GO:0022904">
    <property type="term" value="P:respiratory electron transport chain"/>
    <property type="evidence" value="ECO:0007669"/>
    <property type="project" value="InterPro"/>
</dbReference>
<dbReference type="PANTHER" id="PTHR30529">
    <property type="entry name" value="CYTOCHROME B561"/>
    <property type="match status" value="1"/>
</dbReference>
<feature type="domain" description="Cytochrome b561 bacterial/Ni-hydrogenase" evidence="14">
    <location>
        <begin position="7"/>
        <end position="174"/>
    </location>
</feature>
<keyword evidence="8" id="KW-0249">Electron transport</keyword>
<evidence type="ECO:0000256" key="6">
    <source>
        <dbReference type="ARBA" id="ARBA00022692"/>
    </source>
</evidence>
<evidence type="ECO:0000256" key="12">
    <source>
        <dbReference type="ARBA" id="ARBA00037975"/>
    </source>
</evidence>
<comment type="cofactor">
    <cofactor evidence="1">
        <name>heme b</name>
        <dbReference type="ChEBI" id="CHEBI:60344"/>
    </cofactor>
</comment>
<dbReference type="InterPro" id="IPR011577">
    <property type="entry name" value="Cyt_b561_bac/Ni-Hgenase"/>
</dbReference>
<evidence type="ECO:0000259" key="14">
    <source>
        <dbReference type="Pfam" id="PF01292"/>
    </source>
</evidence>
<comment type="subcellular location">
    <subcellularLocation>
        <location evidence="2">Cell membrane</location>
        <topology evidence="2">Multi-pass membrane protein</topology>
    </subcellularLocation>
</comment>
<sequence length="175" mass="19100">MSASTQRFPLASRILHWGMAVLVLAMLLIGIGMVSTTGPDYYRFLSVHRSIGIAILVLVAIRLINRAINPPPPLPRDLPGWQKALASVSHWLLYGLMIVLPIIGWAMLSAGGYPILVFGVVHLPAILPHDVALFAVLRTLHTVFAVLLFATFLAHLGAALFHGWIRRDGVLESMA</sequence>
<feature type="transmembrane region" description="Helical" evidence="13">
    <location>
        <begin position="47"/>
        <end position="68"/>
    </location>
</feature>
<evidence type="ECO:0000313" key="16">
    <source>
        <dbReference type="Proteomes" id="UP000319931"/>
    </source>
</evidence>
<keyword evidence="7" id="KW-0479">Metal-binding</keyword>
<evidence type="ECO:0000256" key="9">
    <source>
        <dbReference type="ARBA" id="ARBA00022989"/>
    </source>
</evidence>
<feature type="transmembrane region" description="Helical" evidence="13">
    <location>
        <begin position="14"/>
        <end position="35"/>
    </location>
</feature>
<feature type="transmembrane region" description="Helical" evidence="13">
    <location>
        <begin position="115"/>
        <end position="137"/>
    </location>
</feature>
<evidence type="ECO:0000256" key="3">
    <source>
        <dbReference type="ARBA" id="ARBA00022448"/>
    </source>
</evidence>
<evidence type="ECO:0000256" key="4">
    <source>
        <dbReference type="ARBA" id="ARBA00022475"/>
    </source>
</evidence>
<keyword evidence="9 13" id="KW-1133">Transmembrane helix</keyword>
<organism evidence="15 16">
    <name type="scientific">Sphingomonas glacialis</name>
    <dbReference type="NCBI Taxonomy" id="658225"/>
    <lineage>
        <taxon>Bacteria</taxon>
        <taxon>Pseudomonadati</taxon>
        <taxon>Pseudomonadota</taxon>
        <taxon>Alphaproteobacteria</taxon>
        <taxon>Sphingomonadales</taxon>
        <taxon>Sphingomonadaceae</taxon>
        <taxon>Sphingomonas</taxon>
    </lineage>
</organism>
<accession>A0A502G3H2</accession>
<keyword evidence="5" id="KW-0349">Heme</keyword>
<evidence type="ECO:0000256" key="11">
    <source>
        <dbReference type="ARBA" id="ARBA00023136"/>
    </source>
</evidence>
<comment type="similarity">
    <text evidence="12">Belongs to the cytochrome b561 family.</text>
</comment>
<dbReference type="GO" id="GO:0005886">
    <property type="term" value="C:plasma membrane"/>
    <property type="evidence" value="ECO:0007669"/>
    <property type="project" value="UniProtKB-SubCell"/>
</dbReference>
<evidence type="ECO:0000256" key="10">
    <source>
        <dbReference type="ARBA" id="ARBA00023004"/>
    </source>
</evidence>
<evidence type="ECO:0000256" key="2">
    <source>
        <dbReference type="ARBA" id="ARBA00004651"/>
    </source>
</evidence>
<keyword evidence="3" id="KW-0813">Transport</keyword>
<keyword evidence="16" id="KW-1185">Reference proteome</keyword>
<dbReference type="Pfam" id="PF01292">
    <property type="entry name" value="Ni_hydr_CYTB"/>
    <property type="match status" value="1"/>
</dbReference>
<evidence type="ECO:0000256" key="1">
    <source>
        <dbReference type="ARBA" id="ARBA00001970"/>
    </source>
</evidence>
<dbReference type="RefSeq" id="WP_140846688.1">
    <property type="nucleotide sequence ID" value="NZ_RCZC01000001.1"/>
</dbReference>
<dbReference type="OrthoDB" id="1247465at2"/>
<evidence type="ECO:0000256" key="13">
    <source>
        <dbReference type="SAM" id="Phobius"/>
    </source>
</evidence>
<proteinExistence type="inferred from homology"/>
<keyword evidence="11 13" id="KW-0472">Membrane</keyword>